<name>A0ABC8AZ65_9NOCA</name>
<evidence type="ECO:0000313" key="4">
    <source>
        <dbReference type="Proteomes" id="UP000180166"/>
    </source>
</evidence>
<reference evidence="3 4" key="1">
    <citation type="submission" date="2016-10" db="EMBL/GenBank/DDBJ databases">
        <title>Genome sequence of Nocardia seriolae strain EM150506, isolated from Anguila japonica.</title>
        <authorList>
            <person name="Han H.-J."/>
        </authorList>
    </citation>
    <scope>NUCLEOTIDE SEQUENCE [LARGE SCALE GENOMIC DNA]</scope>
    <source>
        <strain evidence="3 4">EM150506</strain>
    </source>
</reference>
<evidence type="ECO:0000256" key="1">
    <source>
        <dbReference type="SAM" id="MobiDB-lite"/>
    </source>
</evidence>
<evidence type="ECO:0000256" key="2">
    <source>
        <dbReference type="SAM" id="Phobius"/>
    </source>
</evidence>
<dbReference type="RefSeq" id="WP_071344252.1">
    <property type="nucleotide sequence ID" value="NZ_CP017839.1"/>
</dbReference>
<sequence length="89" mass="9147">MSDPYGPTFPPPNFMAPREPEPGPGALDRVRKTVAVTAPVAALVLIVGVLAIVIYRGEHPGDAVSDGDRRANVPTSAAVAPARPAVHAS</sequence>
<dbReference type="EMBL" id="CP017839">
    <property type="protein sequence ID" value="APA99277.1"/>
    <property type="molecule type" value="Genomic_DNA"/>
</dbReference>
<feature type="compositionally biased region" description="Low complexity" evidence="1">
    <location>
        <begin position="73"/>
        <end position="89"/>
    </location>
</feature>
<gene>
    <name evidence="3" type="ORF">NS506_05231</name>
</gene>
<accession>A0ABC8AZ65</accession>
<protein>
    <submittedName>
        <fullName evidence="3">Uncharacterized protein</fullName>
    </submittedName>
</protein>
<keyword evidence="2" id="KW-0812">Transmembrane</keyword>
<feature type="transmembrane region" description="Helical" evidence="2">
    <location>
        <begin position="34"/>
        <end position="55"/>
    </location>
</feature>
<keyword evidence="2" id="KW-0472">Membrane</keyword>
<feature type="region of interest" description="Disordered" evidence="1">
    <location>
        <begin position="1"/>
        <end position="26"/>
    </location>
</feature>
<proteinExistence type="predicted"/>
<feature type="compositionally biased region" description="Basic and acidic residues" evidence="1">
    <location>
        <begin position="60"/>
        <end position="71"/>
    </location>
</feature>
<keyword evidence="2" id="KW-1133">Transmembrane helix</keyword>
<feature type="region of interest" description="Disordered" evidence="1">
    <location>
        <begin position="60"/>
        <end position="89"/>
    </location>
</feature>
<dbReference type="AlphaFoldDB" id="A0ABC8AZ65"/>
<organism evidence="3 4">
    <name type="scientific">Nocardia seriolae</name>
    <dbReference type="NCBI Taxonomy" id="37332"/>
    <lineage>
        <taxon>Bacteria</taxon>
        <taxon>Bacillati</taxon>
        <taxon>Actinomycetota</taxon>
        <taxon>Actinomycetes</taxon>
        <taxon>Mycobacteriales</taxon>
        <taxon>Nocardiaceae</taxon>
        <taxon>Nocardia</taxon>
    </lineage>
</organism>
<dbReference type="KEGG" id="nsr:NS506_05231"/>
<evidence type="ECO:0000313" key="3">
    <source>
        <dbReference type="EMBL" id="APA99277.1"/>
    </source>
</evidence>
<dbReference type="Proteomes" id="UP000180166">
    <property type="component" value="Chromosome"/>
</dbReference>